<dbReference type="Proteomes" id="UP000070096">
    <property type="component" value="Unassembled WGS sequence"/>
</dbReference>
<dbReference type="PATRIC" id="fig|1302.21.peg.1632"/>
<name>A0A139N4C4_STRGN</name>
<proteinExistence type="predicted"/>
<evidence type="ECO:0000313" key="2">
    <source>
        <dbReference type="Proteomes" id="UP000070096"/>
    </source>
</evidence>
<organism evidence="1 2">
    <name type="scientific">Streptococcus gordonii</name>
    <dbReference type="NCBI Taxonomy" id="1302"/>
    <lineage>
        <taxon>Bacteria</taxon>
        <taxon>Bacillati</taxon>
        <taxon>Bacillota</taxon>
        <taxon>Bacilli</taxon>
        <taxon>Lactobacillales</taxon>
        <taxon>Streptococcaceae</taxon>
        <taxon>Streptococcus</taxon>
    </lineage>
</organism>
<gene>
    <name evidence="1" type="ORF">SGODD07_01460</name>
</gene>
<protein>
    <submittedName>
        <fullName evidence="1">Uncharacterized protein</fullName>
    </submittedName>
</protein>
<comment type="caution">
    <text evidence="1">The sequence shown here is derived from an EMBL/GenBank/DDBJ whole genome shotgun (WGS) entry which is preliminary data.</text>
</comment>
<sequence length="111" mass="12654">MKIIVDRVSVSAGDDTVPHKTEYEVSEEMTVGAFFAFLEEDSYLPLVQGNDVAWKLRNINGEQGAYFTKTKEMLQSDALLKAMIEEANGDSQFELIYHSTPENYLKRKENK</sequence>
<accession>A0A139N4C4</accession>
<reference evidence="1 2" key="1">
    <citation type="submission" date="2016-01" db="EMBL/GenBank/DDBJ databases">
        <title>Highly variable Streptococcus oralis are common among viridans streptococci isolated from primates.</title>
        <authorList>
            <person name="Denapaite D."/>
            <person name="Rieger M."/>
            <person name="Koendgen S."/>
            <person name="Brueckner R."/>
            <person name="Ochigava I."/>
            <person name="Kappeler P."/>
            <person name="Maetz-Rensing K."/>
            <person name="Leendertz F."/>
            <person name="Hakenbeck R."/>
        </authorList>
    </citation>
    <scope>NUCLEOTIDE SEQUENCE [LARGE SCALE GENOMIC DNA]</scope>
    <source>
        <strain evidence="1 2">DD07</strain>
    </source>
</reference>
<dbReference type="AlphaFoldDB" id="A0A139N4C4"/>
<dbReference type="EMBL" id="LQRC01000212">
    <property type="protein sequence ID" value="KXT70644.1"/>
    <property type="molecule type" value="Genomic_DNA"/>
</dbReference>
<evidence type="ECO:0000313" key="1">
    <source>
        <dbReference type="EMBL" id="KXT70644.1"/>
    </source>
</evidence>